<evidence type="ECO:0000313" key="3">
    <source>
        <dbReference type="WBParaSite" id="PSAMB.scaffold1044size36717.g10595.t1"/>
    </source>
</evidence>
<dbReference type="AlphaFoldDB" id="A0A914UIQ5"/>
<dbReference type="Proteomes" id="UP000887566">
    <property type="component" value="Unplaced"/>
</dbReference>
<dbReference type="WBParaSite" id="PSAMB.scaffold1044size36717.g10595.t1">
    <property type="protein sequence ID" value="PSAMB.scaffold1044size36717.g10595.t1"/>
    <property type="gene ID" value="PSAMB.scaffold1044size36717.g10595"/>
</dbReference>
<reference evidence="3" key="1">
    <citation type="submission" date="2022-11" db="UniProtKB">
        <authorList>
            <consortium name="WormBaseParasite"/>
        </authorList>
    </citation>
    <scope>IDENTIFICATION</scope>
</reference>
<proteinExistence type="predicted"/>
<accession>A0A914UIQ5</accession>
<keyword evidence="2" id="KW-1185">Reference proteome</keyword>
<protein>
    <submittedName>
        <fullName evidence="3">Uncharacterized protein</fullName>
    </submittedName>
</protein>
<feature type="compositionally biased region" description="Basic residues" evidence="1">
    <location>
        <begin position="36"/>
        <end position="48"/>
    </location>
</feature>
<evidence type="ECO:0000256" key="1">
    <source>
        <dbReference type="SAM" id="MobiDB-lite"/>
    </source>
</evidence>
<organism evidence="2 3">
    <name type="scientific">Plectus sambesii</name>
    <dbReference type="NCBI Taxonomy" id="2011161"/>
    <lineage>
        <taxon>Eukaryota</taxon>
        <taxon>Metazoa</taxon>
        <taxon>Ecdysozoa</taxon>
        <taxon>Nematoda</taxon>
        <taxon>Chromadorea</taxon>
        <taxon>Plectida</taxon>
        <taxon>Plectina</taxon>
        <taxon>Plectoidea</taxon>
        <taxon>Plectidae</taxon>
        <taxon>Plectus</taxon>
    </lineage>
</organism>
<feature type="region of interest" description="Disordered" evidence="1">
    <location>
        <begin position="16"/>
        <end position="127"/>
    </location>
</feature>
<sequence>MKAELEHSSVQVACAEVSELEAHPTSTRQGGGRRVSGSRRGRMPARRPPRAEHRRIQLHQIGPVKATAPSQKQRGREDDPGAGVAEAADTGDGGDERQQAAGRVFGAPTRPRRFLTPRPPGGSPNVYARIRRSVVIDHASTSVARDTLRQAATR</sequence>
<evidence type="ECO:0000313" key="2">
    <source>
        <dbReference type="Proteomes" id="UP000887566"/>
    </source>
</evidence>
<name>A0A914UIQ5_9BILA</name>